<reference evidence="6" key="1">
    <citation type="submission" date="2018-06" db="EMBL/GenBank/DDBJ databases">
        <authorList>
            <person name="Zhirakovskaya E."/>
        </authorList>
    </citation>
    <scope>NUCLEOTIDE SEQUENCE</scope>
</reference>
<proteinExistence type="predicted"/>
<dbReference type="EMBL" id="UOFX01000011">
    <property type="protein sequence ID" value="VAX06080.1"/>
    <property type="molecule type" value="Genomic_DNA"/>
</dbReference>
<sequence>METETDEQLVRRFHRGDHAAFETLTLRHQDRIFRLASIYLHLPQEAEDAAQEVFLRAFKGLGHFRFSAQPLTWLYRTLRNVCHEHNRRSQRHDPYPLDPNELPAAGCQEATLMKNATWYLGYQSDKERW</sequence>
<gene>
    <name evidence="6" type="ORF">MNBD_GAMMA26-905</name>
</gene>
<evidence type="ECO:0000256" key="3">
    <source>
        <dbReference type="ARBA" id="ARBA00023125"/>
    </source>
</evidence>
<dbReference type="SUPFAM" id="SSF88946">
    <property type="entry name" value="Sigma2 domain of RNA polymerase sigma factors"/>
    <property type="match status" value="1"/>
</dbReference>
<accession>A0A3B1B717</accession>
<protein>
    <recommendedName>
        <fullName evidence="5">RNA polymerase sigma-70 region 2 domain-containing protein</fullName>
    </recommendedName>
</protein>
<dbReference type="InterPro" id="IPR039425">
    <property type="entry name" value="RNA_pol_sigma-70-like"/>
</dbReference>
<keyword evidence="2" id="KW-0731">Sigma factor</keyword>
<dbReference type="AlphaFoldDB" id="A0A3B1B717"/>
<evidence type="ECO:0000313" key="6">
    <source>
        <dbReference type="EMBL" id="VAX06080.1"/>
    </source>
</evidence>
<dbReference type="Gene3D" id="1.10.1740.10">
    <property type="match status" value="1"/>
</dbReference>
<feature type="domain" description="RNA polymerase sigma-70 region 2" evidence="5">
    <location>
        <begin position="27"/>
        <end position="91"/>
    </location>
</feature>
<dbReference type="PANTHER" id="PTHR43133">
    <property type="entry name" value="RNA POLYMERASE ECF-TYPE SIGMA FACTO"/>
    <property type="match status" value="1"/>
</dbReference>
<evidence type="ECO:0000256" key="2">
    <source>
        <dbReference type="ARBA" id="ARBA00023082"/>
    </source>
</evidence>
<keyword evidence="1" id="KW-0805">Transcription regulation</keyword>
<dbReference type="PANTHER" id="PTHR43133:SF8">
    <property type="entry name" value="RNA POLYMERASE SIGMA FACTOR HI_1459-RELATED"/>
    <property type="match status" value="1"/>
</dbReference>
<keyword evidence="4" id="KW-0804">Transcription</keyword>
<evidence type="ECO:0000256" key="4">
    <source>
        <dbReference type="ARBA" id="ARBA00023163"/>
    </source>
</evidence>
<keyword evidence="3" id="KW-0238">DNA-binding</keyword>
<dbReference type="InterPro" id="IPR007627">
    <property type="entry name" value="RNA_pol_sigma70_r2"/>
</dbReference>
<organism evidence="6">
    <name type="scientific">hydrothermal vent metagenome</name>
    <dbReference type="NCBI Taxonomy" id="652676"/>
    <lineage>
        <taxon>unclassified sequences</taxon>
        <taxon>metagenomes</taxon>
        <taxon>ecological metagenomes</taxon>
    </lineage>
</organism>
<dbReference type="GO" id="GO:0006352">
    <property type="term" value="P:DNA-templated transcription initiation"/>
    <property type="evidence" value="ECO:0007669"/>
    <property type="project" value="InterPro"/>
</dbReference>
<name>A0A3B1B717_9ZZZZ</name>
<dbReference type="InterPro" id="IPR013325">
    <property type="entry name" value="RNA_pol_sigma_r2"/>
</dbReference>
<dbReference type="GO" id="GO:0003677">
    <property type="term" value="F:DNA binding"/>
    <property type="evidence" value="ECO:0007669"/>
    <property type="project" value="UniProtKB-KW"/>
</dbReference>
<dbReference type="GO" id="GO:0016987">
    <property type="term" value="F:sigma factor activity"/>
    <property type="evidence" value="ECO:0007669"/>
    <property type="project" value="UniProtKB-KW"/>
</dbReference>
<evidence type="ECO:0000256" key="1">
    <source>
        <dbReference type="ARBA" id="ARBA00023015"/>
    </source>
</evidence>
<dbReference type="Pfam" id="PF04542">
    <property type="entry name" value="Sigma70_r2"/>
    <property type="match status" value="1"/>
</dbReference>
<evidence type="ECO:0000259" key="5">
    <source>
        <dbReference type="Pfam" id="PF04542"/>
    </source>
</evidence>